<evidence type="ECO:0000256" key="6">
    <source>
        <dbReference type="SAM" id="Phobius"/>
    </source>
</evidence>
<evidence type="ECO:0000313" key="9">
    <source>
        <dbReference type="EMBL" id="CAL8075820.1"/>
    </source>
</evidence>
<comment type="similarity">
    <text evidence="1">Belongs to the heat shock protein 70 family.</text>
</comment>
<feature type="chain" id="PRO_5045753568" description="DM13 domain-containing protein" evidence="7">
    <location>
        <begin position="25"/>
        <end position="1153"/>
    </location>
</feature>
<feature type="transmembrane region" description="Helical" evidence="6">
    <location>
        <begin position="491"/>
        <end position="512"/>
    </location>
</feature>
<evidence type="ECO:0000256" key="3">
    <source>
        <dbReference type="ARBA" id="ARBA00022840"/>
    </source>
</evidence>
<feature type="coiled-coil region" evidence="4">
    <location>
        <begin position="553"/>
        <end position="605"/>
    </location>
</feature>
<feature type="signal peptide" evidence="7">
    <location>
        <begin position="1"/>
        <end position="24"/>
    </location>
</feature>
<keyword evidence="2" id="KW-0547">Nucleotide-binding</keyword>
<keyword evidence="3" id="KW-0067">ATP-binding</keyword>
<dbReference type="Gene3D" id="3.30.30.30">
    <property type="match status" value="1"/>
</dbReference>
<protein>
    <recommendedName>
        <fullName evidence="8">DM13 domain-containing protein</fullName>
    </recommendedName>
</protein>
<dbReference type="Gene3D" id="3.90.640.10">
    <property type="entry name" value="Actin, Chain A, domain 4"/>
    <property type="match status" value="1"/>
</dbReference>
<dbReference type="PANTHER" id="PTHR19375">
    <property type="entry name" value="HEAT SHOCK PROTEIN 70KDA"/>
    <property type="match status" value="1"/>
</dbReference>
<dbReference type="InterPro" id="IPR018181">
    <property type="entry name" value="Heat_shock_70_CS"/>
</dbReference>
<dbReference type="PROSITE" id="PS01036">
    <property type="entry name" value="HSP70_3"/>
    <property type="match status" value="1"/>
</dbReference>
<evidence type="ECO:0000256" key="2">
    <source>
        <dbReference type="ARBA" id="ARBA00022741"/>
    </source>
</evidence>
<evidence type="ECO:0000259" key="8">
    <source>
        <dbReference type="PROSITE" id="PS51549"/>
    </source>
</evidence>
<keyword evidence="6" id="KW-0472">Membrane</keyword>
<dbReference type="PRINTS" id="PR00301">
    <property type="entry name" value="HEATSHOCK70"/>
</dbReference>
<dbReference type="SUPFAM" id="SSF101447">
    <property type="entry name" value="Formin homology 2 domain (FH2 domain)"/>
    <property type="match status" value="1"/>
</dbReference>
<dbReference type="InterPro" id="IPR043129">
    <property type="entry name" value="ATPase_NBD"/>
</dbReference>
<evidence type="ECO:0000256" key="1">
    <source>
        <dbReference type="ARBA" id="ARBA00007381"/>
    </source>
</evidence>
<feature type="compositionally biased region" description="Polar residues" evidence="5">
    <location>
        <begin position="195"/>
        <end position="204"/>
    </location>
</feature>
<dbReference type="SUPFAM" id="SSF53067">
    <property type="entry name" value="Actin-like ATPase domain"/>
    <property type="match status" value="2"/>
</dbReference>
<feature type="region of interest" description="Disordered" evidence="5">
    <location>
        <begin position="192"/>
        <end position="270"/>
    </location>
</feature>
<organism evidence="9 10">
    <name type="scientific">Orchesella dallaii</name>
    <dbReference type="NCBI Taxonomy" id="48710"/>
    <lineage>
        <taxon>Eukaryota</taxon>
        <taxon>Metazoa</taxon>
        <taxon>Ecdysozoa</taxon>
        <taxon>Arthropoda</taxon>
        <taxon>Hexapoda</taxon>
        <taxon>Collembola</taxon>
        <taxon>Entomobryomorpha</taxon>
        <taxon>Entomobryoidea</taxon>
        <taxon>Orchesellidae</taxon>
        <taxon>Orchesellinae</taxon>
        <taxon>Orchesella</taxon>
    </lineage>
</organism>
<dbReference type="InterPro" id="IPR019545">
    <property type="entry name" value="DM13_domain"/>
</dbReference>
<reference evidence="9 10" key="1">
    <citation type="submission" date="2024-08" db="EMBL/GenBank/DDBJ databases">
        <authorList>
            <person name="Cucini C."/>
            <person name="Frati F."/>
        </authorList>
    </citation>
    <scope>NUCLEOTIDE SEQUENCE [LARGE SCALE GENOMIC DNA]</scope>
</reference>
<keyword evidence="6" id="KW-0812">Transmembrane</keyword>
<dbReference type="PROSITE" id="PS51549">
    <property type="entry name" value="DM13"/>
    <property type="match status" value="1"/>
</dbReference>
<proteinExistence type="inferred from homology"/>
<comment type="caution">
    <text evidence="9">The sequence shown here is derived from an EMBL/GenBank/DDBJ whole genome shotgun (WGS) entry which is preliminary data.</text>
</comment>
<evidence type="ECO:0000256" key="5">
    <source>
        <dbReference type="SAM" id="MobiDB-lite"/>
    </source>
</evidence>
<keyword evidence="10" id="KW-1185">Reference proteome</keyword>
<dbReference type="InterPro" id="IPR013126">
    <property type="entry name" value="Hsp_70_fam"/>
</dbReference>
<keyword evidence="6" id="KW-1133">Transmembrane helix</keyword>
<name>A0ABP1PSK8_9HEXA</name>
<dbReference type="EMBL" id="CAXLJM020000009">
    <property type="protein sequence ID" value="CAL8075820.1"/>
    <property type="molecule type" value="Genomic_DNA"/>
</dbReference>
<feature type="domain" description="DM13" evidence="8">
    <location>
        <begin position="33"/>
        <end position="154"/>
    </location>
</feature>
<keyword evidence="4" id="KW-0175">Coiled coil</keyword>
<evidence type="ECO:0000256" key="4">
    <source>
        <dbReference type="SAM" id="Coils"/>
    </source>
</evidence>
<dbReference type="Proteomes" id="UP001642540">
    <property type="component" value="Unassembled WGS sequence"/>
</dbReference>
<dbReference type="Gene3D" id="3.30.420.40">
    <property type="match status" value="2"/>
</dbReference>
<accession>A0ABP1PSK8</accession>
<keyword evidence="7" id="KW-0732">Signal</keyword>
<evidence type="ECO:0000313" key="10">
    <source>
        <dbReference type="Proteomes" id="UP001642540"/>
    </source>
</evidence>
<dbReference type="SMART" id="SM00686">
    <property type="entry name" value="DM13"/>
    <property type="match status" value="1"/>
</dbReference>
<feature type="compositionally biased region" description="Pro residues" evidence="5">
    <location>
        <begin position="217"/>
        <end position="263"/>
    </location>
</feature>
<evidence type="ECO:0000256" key="7">
    <source>
        <dbReference type="SAM" id="SignalP"/>
    </source>
</evidence>
<dbReference type="Pfam" id="PF00012">
    <property type="entry name" value="HSP70"/>
    <property type="match status" value="1"/>
</dbReference>
<gene>
    <name evidence="9" type="ORF">ODALV1_LOCUS3291</name>
</gene>
<feature type="transmembrane region" description="Helical" evidence="6">
    <location>
        <begin position="278"/>
        <end position="298"/>
    </location>
</feature>
<sequence>MSLSNSCLCQITLITITILFTIEGTPTPETFLGDFSKCFPTLGVRGQVFVKNEREILVKGFYYDGECPVVWFHAMKRDLGGGGGVLHVHTSNDTNYYILLYHPGSRCGGVEAGWRTNNNNTDVILNLPVSVKELESIGLFCYVFCQNYGHVIIPEDLKVGAAPPNLTRVRKHCSPPPHVPCHPLKGKINLGGETGCQTAPSTKSPHGRHRVKRQETTPPPAPQPTRPVPTHPPQPPPPPPPPEPEPPTEPPIEPPPPPPPDPFPKPDESKGISIPTPVIVGIIIVVVIAIVIGGVIGWRMWSVNRAQDVGEAVQHTQDLHREAQKIESEVQLEEIHKQLMAKALKKFRNGGIKSTKCTEATFQQKLAIVYYQIYLETLATKQKVKILCKTTFNICFDTFQSEMRRVIREQFICNETRDPSPDLYRITKRMLALYDKTLLRNNLEENLITTTIKNNFRTRLEEKMQNKMISFAEKPVKTVNIRKSALNPKRICVIAVTIFFCIILASGTFVYLHEKFMSSHNSNLHGTGSSTAGSQPILTKIEIRLTCNSSEEAEKLENLIYRLETIMDTFEAKIRNQTRADRRRIEGILSNLQNFRNETQQIEKELVPEVMSQLHYFRLIEKRDEGESPEELEKFHENETQKIVSTNSFEKFKTDLKNRLHSAYNSSMDRNNFQNKVNRASLQLKKFYDDDLTSPTVPKQLLSPEMSLDLHENAAFSAISSYDRVFAPNSLTFLAGLKENLDQQYQRKFSANAVIGIDFGSKYTRAAVYLDGKLRRIPNFENDGDISFSLASYVMNDRGNWIVGQETVDFIDSPSFNSFSTLFYDMKGILREFSKAGTVPNPEFLLTFSNPRNGVEIQVTNEHNTYLYRIQDIVAKLFKKIRENSARFLGGPVHKCVITVLPDLGLAQQKIVEKAGKLAGFTEVSLIRENFAVGLALQHLKFSGGATTGRKLFIFQLGARYWGSSILEEYSVGNFTAIQPWTWYDGGYKMHNGMLKYCISEFFKKQRNEENKFLSSPNASIMKRRLFEKCEKAVIELTVRNSTEVIVPKFYNGMDLRITITREKFENRIKEQVGWINKQISDKLTASGLTVNSIDDVILSGGCSRIPKVQRIIEERFNGRNGSIGVVKRPEDLVVYGAALRGARLAVGEKLYN</sequence>